<organism evidence="1 2">
    <name type="scientific">Diphasiastrum complanatum</name>
    <name type="common">Issler's clubmoss</name>
    <name type="synonym">Lycopodium complanatum</name>
    <dbReference type="NCBI Taxonomy" id="34168"/>
    <lineage>
        <taxon>Eukaryota</taxon>
        <taxon>Viridiplantae</taxon>
        <taxon>Streptophyta</taxon>
        <taxon>Embryophyta</taxon>
        <taxon>Tracheophyta</taxon>
        <taxon>Lycopodiopsida</taxon>
        <taxon>Lycopodiales</taxon>
        <taxon>Lycopodiaceae</taxon>
        <taxon>Lycopodioideae</taxon>
        <taxon>Diphasiastrum</taxon>
    </lineage>
</organism>
<gene>
    <name evidence="1" type="ORF">O6H91_13G023000</name>
</gene>
<protein>
    <submittedName>
        <fullName evidence="1">Uncharacterized protein</fullName>
    </submittedName>
</protein>
<comment type="caution">
    <text evidence="1">The sequence shown here is derived from an EMBL/GenBank/DDBJ whole genome shotgun (WGS) entry which is preliminary data.</text>
</comment>
<dbReference type="EMBL" id="CM055104">
    <property type="protein sequence ID" value="KAJ7532863.1"/>
    <property type="molecule type" value="Genomic_DNA"/>
</dbReference>
<proteinExistence type="predicted"/>
<name>A0ACC2BSX3_DIPCM</name>
<evidence type="ECO:0000313" key="2">
    <source>
        <dbReference type="Proteomes" id="UP001162992"/>
    </source>
</evidence>
<accession>A0ACC2BSX3</accession>
<keyword evidence="2" id="KW-1185">Reference proteome</keyword>
<evidence type="ECO:0000313" key="1">
    <source>
        <dbReference type="EMBL" id="KAJ7532863.1"/>
    </source>
</evidence>
<sequence length="604" mass="66735">MQFLLIFIRAGLNSNHPFVIKRYRCCACTNALTAKGLANFSCQAPTQLQSLTKSIAHLYQSGLKPDQTIYKHLLQECSRLKSLSNGKLIHAHIIETGNQKDVFIQNWVIHMYGRCGDLENARAVFDSIHKKNVFSWTLMVGAYSQNGRPLEALRLFGRMRHAGVKPDQVILMTVLKVCSNLGALSEGESIHESISGSIFEFNVGVRTALIDMYAKCGNLEAAREAFEAMKERDAVSWNCIIGAYAQQGYGSDALQFFHRMELQGFKPDDVTYLLVINACSSPPNLAKGKLIHSRIIKQGIQLDPIMKNALIDMYGKCGCFTEAKAIFSTLPESNVLTWTSLIGAYTLHGLYKDAIGLFQNMQSEGVRPDKLAFLTVLSACCRPELLNEGMLIHSQIGPCGFEVDVILGNALVNMYCKCGSLSDACAIFYSMKEKNLVSWNAIISGHVLHGCTHEALDIFKQMQSARIMPDKAAYLSILNACASISALSEGRFIHGLIVDNGLESNLVVGNAIIDMYGKCGSLQSAFDVFIRMLYRDIISWNAMVVAQAQGGHGKEALNLLGLMQWEDMKPDEVTLINILSACRHAGLMEEGFFYIADMGTTVRE</sequence>
<dbReference type="Proteomes" id="UP001162992">
    <property type="component" value="Chromosome 13"/>
</dbReference>
<reference evidence="2" key="1">
    <citation type="journal article" date="2024" name="Proc. Natl. Acad. Sci. U.S.A.">
        <title>Extraordinary preservation of gene collinearity over three hundred million years revealed in homosporous lycophytes.</title>
        <authorList>
            <person name="Li C."/>
            <person name="Wickell D."/>
            <person name="Kuo L.Y."/>
            <person name="Chen X."/>
            <person name="Nie B."/>
            <person name="Liao X."/>
            <person name="Peng D."/>
            <person name="Ji J."/>
            <person name="Jenkins J."/>
            <person name="Williams M."/>
            <person name="Shu S."/>
            <person name="Plott C."/>
            <person name="Barry K."/>
            <person name="Rajasekar S."/>
            <person name="Grimwood J."/>
            <person name="Han X."/>
            <person name="Sun S."/>
            <person name="Hou Z."/>
            <person name="He W."/>
            <person name="Dai G."/>
            <person name="Sun C."/>
            <person name="Schmutz J."/>
            <person name="Leebens-Mack J.H."/>
            <person name="Li F.W."/>
            <person name="Wang L."/>
        </authorList>
    </citation>
    <scope>NUCLEOTIDE SEQUENCE [LARGE SCALE GENOMIC DNA]</scope>
    <source>
        <strain evidence="2">cv. PW_Plant_1</strain>
    </source>
</reference>